<name>A0ABR6VG14_9FIRM</name>
<dbReference type="Proteomes" id="UP000606870">
    <property type="component" value="Unassembled WGS sequence"/>
</dbReference>
<reference evidence="1 2" key="1">
    <citation type="submission" date="2020-08" db="EMBL/GenBank/DDBJ databases">
        <authorList>
            <person name="Liu C."/>
            <person name="Sun Q."/>
        </authorList>
    </citation>
    <scope>NUCLEOTIDE SEQUENCE [LARGE SCALE GENOMIC DNA]</scope>
    <source>
        <strain evidence="1 2">NSJ-59</strain>
    </source>
</reference>
<gene>
    <name evidence="1" type="ORF">H8J70_02905</name>
</gene>
<sequence length="153" mass="17376">MVRKGWKRVKPIIVSIKSLQRDEKGESQTLELVSEGKYYKKERSQYIVYKESAISSLEGVTTTIKVLADGTVCVLRTGAMQQRQEFRPGMETTSWYDTPLGRTLLIIKTYACRVQLVDGIGTIEIEFDVTITGMGAIYNQLTITVQEDKTTWK</sequence>
<evidence type="ECO:0000313" key="1">
    <source>
        <dbReference type="EMBL" id="MBC3536204.1"/>
    </source>
</evidence>
<dbReference type="Gene3D" id="2.40.128.20">
    <property type="match status" value="1"/>
</dbReference>
<accession>A0ABR6VG14</accession>
<organism evidence="1 2">
    <name type="scientific">Megasphaera hominis</name>
    <dbReference type="NCBI Taxonomy" id="159836"/>
    <lineage>
        <taxon>Bacteria</taxon>
        <taxon>Bacillati</taxon>
        <taxon>Bacillota</taxon>
        <taxon>Negativicutes</taxon>
        <taxon>Veillonellales</taxon>
        <taxon>Veillonellaceae</taxon>
        <taxon>Megasphaera</taxon>
    </lineage>
</organism>
<protein>
    <submittedName>
        <fullName evidence="1">DUF1934 domain-containing protein</fullName>
    </submittedName>
</protein>
<proteinExistence type="predicted"/>
<dbReference type="InterPro" id="IPR012674">
    <property type="entry name" value="Calycin"/>
</dbReference>
<dbReference type="Pfam" id="PF09148">
    <property type="entry name" value="DUF1934"/>
    <property type="match status" value="1"/>
</dbReference>
<comment type="caution">
    <text evidence="1">The sequence shown here is derived from an EMBL/GenBank/DDBJ whole genome shotgun (WGS) entry which is preliminary data.</text>
</comment>
<dbReference type="SUPFAM" id="SSF50814">
    <property type="entry name" value="Lipocalins"/>
    <property type="match status" value="1"/>
</dbReference>
<evidence type="ECO:0000313" key="2">
    <source>
        <dbReference type="Proteomes" id="UP000606870"/>
    </source>
</evidence>
<dbReference type="EMBL" id="JACOGK010000006">
    <property type="protein sequence ID" value="MBC3536204.1"/>
    <property type="molecule type" value="Genomic_DNA"/>
</dbReference>
<keyword evidence="2" id="KW-1185">Reference proteome</keyword>
<dbReference type="InterPro" id="IPR015231">
    <property type="entry name" value="DUF1934"/>
</dbReference>